<dbReference type="InterPro" id="IPR016163">
    <property type="entry name" value="Ald_DH_C"/>
</dbReference>
<reference evidence="14" key="1">
    <citation type="submission" date="2020-03" db="EMBL/GenBank/DDBJ databases">
        <authorList>
            <person name="He L."/>
        </authorList>
    </citation>
    <scope>NUCLEOTIDE SEQUENCE</scope>
    <source>
        <strain evidence="14">CkLH20</strain>
    </source>
</reference>
<comment type="pathway">
    <text evidence="1">Amino-acid degradation; L-proline degradation into L-glutamate; L-glutamate from L-proline: step 2/2.</text>
</comment>
<evidence type="ECO:0000256" key="5">
    <source>
        <dbReference type="ARBA" id="ARBA00023027"/>
    </source>
</evidence>
<evidence type="ECO:0000259" key="12">
    <source>
        <dbReference type="Pfam" id="PF00171"/>
    </source>
</evidence>
<dbReference type="OrthoDB" id="5322683at2759"/>
<dbReference type="GeneID" id="62157099"/>
<evidence type="ECO:0000256" key="7">
    <source>
        <dbReference type="ARBA" id="ARBA00032259"/>
    </source>
</evidence>
<feature type="region of interest" description="Disordered" evidence="11">
    <location>
        <begin position="80"/>
        <end position="101"/>
    </location>
</feature>
<dbReference type="InterPro" id="IPR016162">
    <property type="entry name" value="Ald_DH_N"/>
</dbReference>
<dbReference type="InterPro" id="IPR050485">
    <property type="entry name" value="Proline_metab_enzyme"/>
</dbReference>
<evidence type="ECO:0000256" key="6">
    <source>
        <dbReference type="ARBA" id="ARBA00023062"/>
    </source>
</evidence>
<dbReference type="EC" id="1.2.1.88" evidence="3"/>
<evidence type="ECO:0000259" key="13">
    <source>
        <dbReference type="Pfam" id="PF01619"/>
    </source>
</evidence>
<gene>
    <name evidence="14" type="ORF">CkaCkLH20_01306</name>
</gene>
<proteinExistence type="inferred from homology"/>
<dbReference type="Gene3D" id="3.40.605.10">
    <property type="entry name" value="Aldehyde Dehydrogenase, Chain A, domain 1"/>
    <property type="match status" value="1"/>
</dbReference>
<evidence type="ECO:0000256" key="4">
    <source>
        <dbReference type="ARBA" id="ARBA00023002"/>
    </source>
</evidence>
<comment type="caution">
    <text evidence="14">The sequence shown here is derived from an EMBL/GenBank/DDBJ whole genome shotgun (WGS) entry which is preliminary data.</text>
</comment>
<reference evidence="14" key="2">
    <citation type="submission" date="2020-11" db="EMBL/GenBank/DDBJ databases">
        <title>Whole genome sequencing of Colletotrichum sp.</title>
        <authorList>
            <person name="Li H."/>
        </authorList>
    </citation>
    <scope>NUCLEOTIDE SEQUENCE</scope>
    <source>
        <strain evidence="14">CkLH20</strain>
    </source>
</reference>
<dbReference type="SUPFAM" id="SSF53720">
    <property type="entry name" value="ALDH-like"/>
    <property type="match status" value="1"/>
</dbReference>
<organism evidence="14 15">
    <name type="scientific">Colletotrichum karsti</name>
    <dbReference type="NCBI Taxonomy" id="1095194"/>
    <lineage>
        <taxon>Eukaryota</taxon>
        <taxon>Fungi</taxon>
        <taxon>Dikarya</taxon>
        <taxon>Ascomycota</taxon>
        <taxon>Pezizomycotina</taxon>
        <taxon>Sordariomycetes</taxon>
        <taxon>Hypocreomycetidae</taxon>
        <taxon>Glomerellales</taxon>
        <taxon>Glomerellaceae</taxon>
        <taxon>Colletotrichum</taxon>
        <taxon>Colletotrichum boninense species complex</taxon>
    </lineage>
</organism>
<evidence type="ECO:0000256" key="10">
    <source>
        <dbReference type="RuleBase" id="RU003345"/>
    </source>
</evidence>
<accession>A0A9P6IFS8</accession>
<dbReference type="PROSITE" id="PS00070">
    <property type="entry name" value="ALDEHYDE_DEHYDR_CYS"/>
    <property type="match status" value="1"/>
</dbReference>
<evidence type="ECO:0000256" key="9">
    <source>
        <dbReference type="PROSITE-ProRule" id="PRU10007"/>
    </source>
</evidence>
<evidence type="ECO:0000256" key="8">
    <source>
        <dbReference type="ARBA" id="ARBA00048142"/>
    </source>
</evidence>
<dbReference type="InterPro" id="IPR015590">
    <property type="entry name" value="Aldehyde_DH_dom"/>
</dbReference>
<keyword evidence="15" id="KW-1185">Reference proteome</keyword>
<dbReference type="RefSeq" id="XP_038750617.1">
    <property type="nucleotide sequence ID" value="XM_038884025.1"/>
</dbReference>
<dbReference type="InterPro" id="IPR002872">
    <property type="entry name" value="Proline_DH_dom"/>
</dbReference>
<feature type="active site" evidence="9">
    <location>
        <position position="607"/>
    </location>
</feature>
<dbReference type="GO" id="GO:0010133">
    <property type="term" value="P:L-proline catabolic process to L-glutamate"/>
    <property type="evidence" value="ECO:0007669"/>
    <property type="project" value="InterPro"/>
</dbReference>
<evidence type="ECO:0000313" key="15">
    <source>
        <dbReference type="Proteomes" id="UP000781932"/>
    </source>
</evidence>
<dbReference type="PANTHER" id="PTHR42862">
    <property type="entry name" value="DELTA-1-PYRROLINE-5-CARBOXYLATE DEHYDROGENASE 1, ISOFORM A-RELATED"/>
    <property type="match status" value="1"/>
</dbReference>
<dbReference type="InterPro" id="IPR005931">
    <property type="entry name" value="P5CDH/ALDH4A1"/>
</dbReference>
<dbReference type="NCBIfam" id="TIGR01236">
    <property type="entry name" value="D1pyr5carbox1"/>
    <property type="match status" value="1"/>
</dbReference>
<dbReference type="Proteomes" id="UP000781932">
    <property type="component" value="Unassembled WGS sequence"/>
</dbReference>
<keyword evidence="4 10" id="KW-0560">Oxidoreductase</keyword>
<dbReference type="GO" id="GO:0003842">
    <property type="term" value="F:L-glutamate gamma-semialdehyde dehydrogenase activity"/>
    <property type="evidence" value="ECO:0007669"/>
    <property type="project" value="UniProtKB-EC"/>
</dbReference>
<dbReference type="FunFam" id="3.40.605.10:FF:000006">
    <property type="entry name" value="1-pyrroline-5-carboxylate dehydrogenase"/>
    <property type="match status" value="1"/>
</dbReference>
<dbReference type="Pfam" id="PF01619">
    <property type="entry name" value="Pro_dh"/>
    <property type="match status" value="1"/>
</dbReference>
<dbReference type="AlphaFoldDB" id="A0A9P6IFS8"/>
<feature type="domain" description="Aldehyde dehydrogenase" evidence="12">
    <location>
        <begin position="387"/>
        <end position="837"/>
    </location>
</feature>
<evidence type="ECO:0000256" key="3">
    <source>
        <dbReference type="ARBA" id="ARBA00012884"/>
    </source>
</evidence>
<dbReference type="Gene3D" id="3.20.20.220">
    <property type="match status" value="1"/>
</dbReference>
<dbReference type="Pfam" id="PF00171">
    <property type="entry name" value="Aldedh"/>
    <property type="match status" value="1"/>
</dbReference>
<comment type="catalytic activity">
    <reaction evidence="8">
        <text>L-glutamate 5-semialdehyde + NAD(+) + H2O = L-glutamate + NADH + 2 H(+)</text>
        <dbReference type="Rhea" id="RHEA:30235"/>
        <dbReference type="ChEBI" id="CHEBI:15377"/>
        <dbReference type="ChEBI" id="CHEBI:15378"/>
        <dbReference type="ChEBI" id="CHEBI:29985"/>
        <dbReference type="ChEBI" id="CHEBI:57540"/>
        <dbReference type="ChEBI" id="CHEBI:57945"/>
        <dbReference type="ChEBI" id="CHEBI:58066"/>
        <dbReference type="EC" id="1.2.1.88"/>
    </reaction>
</comment>
<dbReference type="InterPro" id="IPR029041">
    <property type="entry name" value="FAD-linked_oxidoreductase-like"/>
</dbReference>
<dbReference type="PANTHER" id="PTHR42862:SF1">
    <property type="entry name" value="DELTA-1-PYRROLINE-5-CARBOXYLATE DEHYDROGENASE 2, ISOFORM A-RELATED"/>
    <property type="match status" value="1"/>
</dbReference>
<dbReference type="InterPro" id="IPR016161">
    <property type="entry name" value="Ald_DH/histidinol_DH"/>
</dbReference>
<evidence type="ECO:0000256" key="2">
    <source>
        <dbReference type="ARBA" id="ARBA00009986"/>
    </source>
</evidence>
<evidence type="ECO:0000313" key="14">
    <source>
        <dbReference type="EMBL" id="KAF9881156.1"/>
    </source>
</evidence>
<sequence>MLSPALATLRFLNNSPPFWVFDVQRNPLLHGLMKRTMYNHFCAGENQAEVTSTISEIKRMGFRGAILTYAREIVVDNRTEEEVGRGMKEESTASETEKDSGIDAWREGVLTTVEMLGEGDILALKLTGAGPAVSETLSSGRPLPKQMKEALAEVCSRAVERKARIFVDAEQVKVQPGIDTVALDLMRQFNTNGKGAVVYNTYQAYLKSTPDTLYEHMKVAKNDDFVLGVKLVRGAYISSEPRHLINDTKEDTDDSYDSVAKGLLSQSYRDFGAAGGETFPQLELFLATHNKHSVLAANELQQSRVKSGQPLTKIQYGQLLGMADEVSFSLLQQADVELKEKGAKGMAPVEVYKCLSWGSLGDCLSYLLRRAVENRDAVSRTKSEFEALKTEVNTAIERALEAKSTWENKSFTDRAAVFLRAAELIAGKYRHDIMAATMLGQGKNIWQAEIDSAAESCDFLRFNVHYASELYKQQNTMNDAGVWNRTEYRPLEGFVYAISPFNFTAIGANLTVAPAIMGNVVLWKPSDYALYSSHLLLKIFQEAGLPPNVIQLIPGEPEAITSTILQHPKFAALHFTGSTDVFRQLYGKIGAGVAEGRYESYPRVVGETGGKNFHLVHGSADVRNAVVNTIRGAFEYQGQKCSATSRLYVAESVWPEFKEMLLKETSQLKVGSPEEADNFIGPVIHERSWKKLEAVIDQAKNDPEVELLAGGVADKSKGWFVSPTIFQTSNAANDLMKTEFFGPILTAYVYPDEKYEELLPVINSTTQFGLTGAVFARDREAIEAAEKGLRHSAGNFYINSKSSGAVVGHQPFGGGRASGTNDKATSTNLLARFTSIRSLKEDFVGADTVLYPSNEV</sequence>
<dbReference type="FunFam" id="3.40.309.10:FF:000005">
    <property type="entry name" value="1-pyrroline-5-carboxylate dehydrogenase 1"/>
    <property type="match status" value="1"/>
</dbReference>
<dbReference type="EMBL" id="JAATWM020000003">
    <property type="protein sequence ID" value="KAF9881156.1"/>
    <property type="molecule type" value="Genomic_DNA"/>
</dbReference>
<dbReference type="PROSITE" id="PS00687">
    <property type="entry name" value="ALDEHYDE_DEHYDR_GLU"/>
    <property type="match status" value="1"/>
</dbReference>
<name>A0A9P6IFS8_9PEZI</name>
<feature type="domain" description="Proline dehydrogenase" evidence="13">
    <location>
        <begin position="51"/>
        <end position="382"/>
    </location>
</feature>
<dbReference type="GO" id="GO:0005759">
    <property type="term" value="C:mitochondrial matrix"/>
    <property type="evidence" value="ECO:0007669"/>
    <property type="project" value="TreeGrafter"/>
</dbReference>
<comment type="similarity">
    <text evidence="2 10">Belongs to the aldehyde dehydrogenase family.</text>
</comment>
<protein>
    <recommendedName>
        <fullName evidence="7">L-glutamate gamma-semialdehyde dehydrogenase</fullName>
        <ecNumber evidence="3">1.2.1.88</ecNumber>
    </recommendedName>
    <alternativeName>
        <fullName evidence="7">L-glutamate gamma-semialdehyde dehydrogenase</fullName>
    </alternativeName>
</protein>
<evidence type="ECO:0000256" key="1">
    <source>
        <dbReference type="ARBA" id="ARBA00004786"/>
    </source>
</evidence>
<dbReference type="InterPro" id="IPR016160">
    <property type="entry name" value="Ald_DH_CS_CYS"/>
</dbReference>
<dbReference type="Gene3D" id="3.40.309.10">
    <property type="entry name" value="Aldehyde Dehydrogenase, Chain A, domain 2"/>
    <property type="match status" value="1"/>
</dbReference>
<evidence type="ECO:0000256" key="11">
    <source>
        <dbReference type="SAM" id="MobiDB-lite"/>
    </source>
</evidence>
<dbReference type="InterPro" id="IPR029510">
    <property type="entry name" value="Ald_DH_CS_GLU"/>
</dbReference>
<keyword evidence="6" id="KW-0642">Proline metabolism</keyword>
<keyword evidence="5" id="KW-0520">NAD</keyword>
<dbReference type="SUPFAM" id="SSF51730">
    <property type="entry name" value="FAD-linked oxidoreductase"/>
    <property type="match status" value="1"/>
</dbReference>